<name>A0ABM1MRN1_NICVS</name>
<reference evidence="3" key="1">
    <citation type="submission" date="2025-08" db="UniProtKB">
        <authorList>
            <consortium name="RefSeq"/>
        </authorList>
    </citation>
    <scope>IDENTIFICATION</scope>
    <source>
        <tissue evidence="3">Whole Larva</tissue>
    </source>
</reference>
<dbReference type="InterPro" id="IPR003593">
    <property type="entry name" value="AAA+_ATPase"/>
</dbReference>
<dbReference type="Gene3D" id="3.40.50.300">
    <property type="entry name" value="P-loop containing nucleotide triphosphate hydrolases"/>
    <property type="match status" value="1"/>
</dbReference>
<dbReference type="RefSeq" id="XP_017777231.1">
    <property type="nucleotide sequence ID" value="XM_017921742.1"/>
</dbReference>
<organism evidence="2 3">
    <name type="scientific">Nicrophorus vespilloides</name>
    <name type="common">Boreal carrion beetle</name>
    <dbReference type="NCBI Taxonomy" id="110193"/>
    <lineage>
        <taxon>Eukaryota</taxon>
        <taxon>Metazoa</taxon>
        <taxon>Ecdysozoa</taxon>
        <taxon>Arthropoda</taxon>
        <taxon>Hexapoda</taxon>
        <taxon>Insecta</taxon>
        <taxon>Pterygota</taxon>
        <taxon>Neoptera</taxon>
        <taxon>Endopterygota</taxon>
        <taxon>Coleoptera</taxon>
        <taxon>Polyphaga</taxon>
        <taxon>Staphyliniformia</taxon>
        <taxon>Silphidae</taxon>
        <taxon>Nicrophorinae</taxon>
        <taxon>Nicrophorus</taxon>
    </lineage>
</organism>
<keyword evidence="2" id="KW-1185">Reference proteome</keyword>
<dbReference type="InterPro" id="IPR003959">
    <property type="entry name" value="ATPase_AAA_core"/>
</dbReference>
<protein>
    <submittedName>
        <fullName evidence="3">Suppressor protein of bem1/bed5 double mutants-like</fullName>
    </submittedName>
</protein>
<sequence>MHATLTNLKTLMEDMESSPKRRTRNNVKRFYKTVEDNKIKPKLSGLKDIAGYEDVKKQIKTLFVLPLKQPQLYLNRQSQKTLLLFGPPGTGKTQLVHALAAETNADIYSLTASTIMSAYIGETEKMVEIMFKVMKHVPRISILFLDEIDGLCRKRHGSEQDHNRRLKTEFMCQLSNFDENPQSFLICATNCPWDLDTAFLRRFNNRIYVPLPNRFERVELLRLYTKDTVLYNTFPFWEDLLNITEGYSCSDLNDLVRNALLRPVNELNDIKIWKLVDDTHYIPVSKVSVEEFGEHLRFCNLEELPDKSVRARDATLEDLLESTNEVKPTVPLREIERFDEYIKWH</sequence>
<evidence type="ECO:0000259" key="1">
    <source>
        <dbReference type="SMART" id="SM00382"/>
    </source>
</evidence>
<accession>A0ABM1MRN1</accession>
<gene>
    <name evidence="3" type="primary">LOC108563147</name>
</gene>
<dbReference type="Proteomes" id="UP000695000">
    <property type="component" value="Unplaced"/>
</dbReference>
<proteinExistence type="predicted"/>
<dbReference type="InterPro" id="IPR027417">
    <property type="entry name" value="P-loop_NTPase"/>
</dbReference>
<dbReference type="SUPFAM" id="SSF52540">
    <property type="entry name" value="P-loop containing nucleoside triphosphate hydrolases"/>
    <property type="match status" value="1"/>
</dbReference>
<feature type="domain" description="AAA+ ATPase" evidence="1">
    <location>
        <begin position="78"/>
        <end position="213"/>
    </location>
</feature>
<dbReference type="Gene3D" id="1.10.8.60">
    <property type="match status" value="1"/>
</dbReference>
<dbReference type="Pfam" id="PF00004">
    <property type="entry name" value="AAA"/>
    <property type="match status" value="1"/>
</dbReference>
<dbReference type="PANTHER" id="PTHR23074:SF72">
    <property type="entry name" value="VACUOLAR PROTEIN SORTING-ASSOCIATED PROTEIN 4B"/>
    <property type="match status" value="1"/>
</dbReference>
<dbReference type="GeneID" id="108563147"/>
<dbReference type="PANTHER" id="PTHR23074">
    <property type="entry name" value="AAA DOMAIN-CONTAINING"/>
    <property type="match status" value="1"/>
</dbReference>
<evidence type="ECO:0000313" key="2">
    <source>
        <dbReference type="Proteomes" id="UP000695000"/>
    </source>
</evidence>
<evidence type="ECO:0000313" key="3">
    <source>
        <dbReference type="RefSeq" id="XP_017777231.1"/>
    </source>
</evidence>
<dbReference type="SMART" id="SM00382">
    <property type="entry name" value="AAA"/>
    <property type="match status" value="1"/>
</dbReference>
<dbReference type="InterPro" id="IPR050304">
    <property type="entry name" value="MT-severing_AAA_ATPase"/>
</dbReference>